<dbReference type="Gene3D" id="1.10.443.10">
    <property type="entry name" value="Intergrase catalytic core"/>
    <property type="match status" value="1"/>
</dbReference>
<dbReference type="PANTHER" id="PTHR30349">
    <property type="entry name" value="PHAGE INTEGRASE-RELATED"/>
    <property type="match status" value="1"/>
</dbReference>
<evidence type="ECO:0000256" key="3">
    <source>
        <dbReference type="ARBA" id="ARBA00023125"/>
    </source>
</evidence>
<dbReference type="PANTHER" id="PTHR30349:SF64">
    <property type="entry name" value="PROPHAGE INTEGRASE INTD-RELATED"/>
    <property type="match status" value="1"/>
</dbReference>
<dbReference type="EMBL" id="JANGBO010000031">
    <property type="protein sequence ID" value="MCQ5063192.1"/>
    <property type="molecule type" value="Genomic_DNA"/>
</dbReference>
<evidence type="ECO:0000256" key="5">
    <source>
        <dbReference type="PROSITE-ProRule" id="PRU01248"/>
    </source>
</evidence>
<evidence type="ECO:0000259" key="6">
    <source>
        <dbReference type="PROSITE" id="PS51898"/>
    </source>
</evidence>
<keyword evidence="4" id="KW-0233">DNA recombination</keyword>
<dbReference type="InterPro" id="IPR044068">
    <property type="entry name" value="CB"/>
</dbReference>
<dbReference type="Pfam" id="PF14659">
    <property type="entry name" value="Phage_int_SAM_3"/>
    <property type="match status" value="1"/>
</dbReference>
<name>A0AAP2UJS0_9FIRM</name>
<dbReference type="InterPro" id="IPR011010">
    <property type="entry name" value="DNA_brk_join_enz"/>
</dbReference>
<proteinExistence type="inferred from homology"/>
<dbReference type="AlphaFoldDB" id="A0AAP2UJS0"/>
<comment type="similarity">
    <text evidence="1">Belongs to the 'phage' integrase family.</text>
</comment>
<dbReference type="GO" id="GO:0015074">
    <property type="term" value="P:DNA integration"/>
    <property type="evidence" value="ECO:0007669"/>
    <property type="project" value="UniProtKB-KW"/>
</dbReference>
<dbReference type="InterPro" id="IPR013762">
    <property type="entry name" value="Integrase-like_cat_sf"/>
</dbReference>
<dbReference type="RefSeq" id="WP_227352301.1">
    <property type="nucleotide sequence ID" value="NZ_JAJDKX010000053.1"/>
</dbReference>
<dbReference type="SUPFAM" id="SSF56349">
    <property type="entry name" value="DNA breaking-rejoining enzymes"/>
    <property type="match status" value="1"/>
</dbReference>
<evidence type="ECO:0000313" key="9">
    <source>
        <dbReference type="Proteomes" id="UP001204814"/>
    </source>
</evidence>
<dbReference type="CDD" id="cd01189">
    <property type="entry name" value="INT_ICEBs1_C_like"/>
    <property type="match status" value="1"/>
</dbReference>
<evidence type="ECO:0000256" key="2">
    <source>
        <dbReference type="ARBA" id="ARBA00022908"/>
    </source>
</evidence>
<dbReference type="PROSITE" id="PS51898">
    <property type="entry name" value="TYR_RECOMBINASE"/>
    <property type="match status" value="1"/>
</dbReference>
<dbReference type="InterPro" id="IPR028259">
    <property type="entry name" value="AP2-like_int_N"/>
</dbReference>
<dbReference type="GO" id="GO:0003677">
    <property type="term" value="F:DNA binding"/>
    <property type="evidence" value="ECO:0007669"/>
    <property type="project" value="UniProtKB-UniRule"/>
</dbReference>
<dbReference type="GO" id="GO:0006310">
    <property type="term" value="P:DNA recombination"/>
    <property type="evidence" value="ECO:0007669"/>
    <property type="project" value="UniProtKB-KW"/>
</dbReference>
<dbReference type="Proteomes" id="UP001204814">
    <property type="component" value="Unassembled WGS sequence"/>
</dbReference>
<organism evidence="8 9">
    <name type="scientific">Faecalibacillus intestinalis</name>
    <dbReference type="NCBI Taxonomy" id="1982626"/>
    <lineage>
        <taxon>Bacteria</taxon>
        <taxon>Bacillati</taxon>
        <taxon>Bacillota</taxon>
        <taxon>Erysipelotrichia</taxon>
        <taxon>Erysipelotrichales</taxon>
        <taxon>Coprobacillaceae</taxon>
        <taxon>Faecalibacillus</taxon>
    </lineage>
</organism>
<dbReference type="PROSITE" id="PS51900">
    <property type="entry name" value="CB"/>
    <property type="match status" value="1"/>
</dbReference>
<gene>
    <name evidence="8" type="ORF">NE542_15365</name>
</gene>
<evidence type="ECO:0000313" key="8">
    <source>
        <dbReference type="EMBL" id="MCQ5063192.1"/>
    </source>
</evidence>
<dbReference type="Gene3D" id="1.10.150.130">
    <property type="match status" value="1"/>
</dbReference>
<comment type="caution">
    <text evidence="8">The sequence shown here is derived from an EMBL/GenBank/DDBJ whole genome shotgun (WGS) entry which is preliminary data.</text>
</comment>
<evidence type="ECO:0000259" key="7">
    <source>
        <dbReference type="PROSITE" id="PS51900"/>
    </source>
</evidence>
<evidence type="ECO:0000256" key="1">
    <source>
        <dbReference type="ARBA" id="ARBA00008857"/>
    </source>
</evidence>
<dbReference type="InterPro" id="IPR010998">
    <property type="entry name" value="Integrase_recombinase_N"/>
</dbReference>
<dbReference type="InterPro" id="IPR050090">
    <property type="entry name" value="Tyrosine_recombinase_XerCD"/>
</dbReference>
<keyword evidence="2" id="KW-0229">DNA integration</keyword>
<feature type="domain" description="Tyr recombinase" evidence="6">
    <location>
        <begin position="174"/>
        <end position="363"/>
    </location>
</feature>
<dbReference type="Pfam" id="PF14657">
    <property type="entry name" value="Arm-DNA-bind_4"/>
    <property type="match status" value="1"/>
</dbReference>
<feature type="domain" description="Core-binding (CB)" evidence="7">
    <location>
        <begin position="59"/>
        <end position="146"/>
    </location>
</feature>
<dbReference type="InterPro" id="IPR004107">
    <property type="entry name" value="Integrase_SAM-like_N"/>
</dbReference>
<keyword evidence="3 5" id="KW-0238">DNA-binding</keyword>
<dbReference type="InterPro" id="IPR002104">
    <property type="entry name" value="Integrase_catalytic"/>
</dbReference>
<evidence type="ECO:0000256" key="4">
    <source>
        <dbReference type="ARBA" id="ARBA00023172"/>
    </source>
</evidence>
<protein>
    <submittedName>
        <fullName evidence="8">Site-specific integrase</fullName>
    </submittedName>
</protein>
<accession>A0AAP2UJS0</accession>
<reference evidence="8" key="1">
    <citation type="submission" date="2022-06" db="EMBL/GenBank/DDBJ databases">
        <title>Isolation of gut microbiota from human fecal samples.</title>
        <authorList>
            <person name="Pamer E.G."/>
            <person name="Barat B."/>
            <person name="Waligurski E."/>
            <person name="Medina S."/>
            <person name="Paddock L."/>
            <person name="Mostad J."/>
        </authorList>
    </citation>
    <scope>NUCLEOTIDE SEQUENCE</scope>
    <source>
        <strain evidence="8">DFI.6.24</strain>
    </source>
</reference>
<sequence>MAIKKENNGTYTFYGTLPIALQTAGKKYYKKRGFKTKREAKISEMEYLNNLSVNPNKEITINELIEEYNKDAKTKYKESTLMGYRHIERDIIIPSFNNKKIKDITTLEIQRWINDIFLNGIGNQKYAEETCKSMLLHLSGLFTYAVLHDWLIKNPCKGVVRPHDPNKLKKENSSKDNYWEDNTFKEFISKVEDGQRKELFEFAYYSGLRIGEVCALQWKMVNFENCTITVDKSLSGSTADITPPKNENSYRTIAIPNRIMDVLQYKYNYLISRPDFNGDWFVFGAQKYISDSTFRRWFNQEVKKAGVKRITFHGLRHSHASYLLAETKLSEQLIAERLGHTVQTLRRTYAHIYSNRRLEFNDEIIKL</sequence>
<dbReference type="Pfam" id="PF00589">
    <property type="entry name" value="Phage_integrase"/>
    <property type="match status" value="1"/>
</dbReference>